<dbReference type="SMART" id="SM00342">
    <property type="entry name" value="HTH_ARAC"/>
    <property type="match status" value="1"/>
</dbReference>
<accession>A0ABM7UH76</accession>
<dbReference type="Proteomes" id="UP000245263">
    <property type="component" value="Chromosome 1"/>
</dbReference>
<dbReference type="InterPro" id="IPR050204">
    <property type="entry name" value="AraC_XylS_family_regulators"/>
</dbReference>
<keyword evidence="3" id="KW-0804">Transcription</keyword>
<protein>
    <recommendedName>
        <fullName evidence="4">HTH araC/xylS-type domain-containing protein</fullName>
    </recommendedName>
</protein>
<dbReference type="InterPro" id="IPR046532">
    <property type="entry name" value="DUF6597"/>
</dbReference>
<dbReference type="PROSITE" id="PS01124">
    <property type="entry name" value="HTH_ARAC_FAMILY_2"/>
    <property type="match status" value="1"/>
</dbReference>
<evidence type="ECO:0000256" key="3">
    <source>
        <dbReference type="ARBA" id="ARBA00023163"/>
    </source>
</evidence>
<dbReference type="PANTHER" id="PTHR46796:SF13">
    <property type="entry name" value="HTH-TYPE TRANSCRIPTIONAL ACTIVATOR RHAS"/>
    <property type="match status" value="1"/>
</dbReference>
<reference evidence="5 6" key="1">
    <citation type="submission" date="2021-08" db="EMBL/GenBank/DDBJ databases">
        <title>Complete genome sequence of Leptospira kobayashii strain E30.</title>
        <authorList>
            <person name="Nakao R."/>
            <person name="Nakamura S."/>
            <person name="Masuzawa T."/>
            <person name="Koizumi N."/>
        </authorList>
    </citation>
    <scope>NUCLEOTIDE SEQUENCE [LARGE SCALE GENOMIC DNA]</scope>
    <source>
        <strain evidence="5 6">E30</strain>
    </source>
</reference>
<dbReference type="Pfam" id="PF20240">
    <property type="entry name" value="DUF6597"/>
    <property type="match status" value="1"/>
</dbReference>
<gene>
    <name evidence="5" type="ORF">LPTSP3_g09450</name>
</gene>
<keyword evidence="1" id="KW-0805">Transcription regulation</keyword>
<proteinExistence type="predicted"/>
<feature type="domain" description="HTH araC/xylS-type" evidence="4">
    <location>
        <begin position="151"/>
        <end position="258"/>
    </location>
</feature>
<evidence type="ECO:0000256" key="1">
    <source>
        <dbReference type="ARBA" id="ARBA00023015"/>
    </source>
</evidence>
<evidence type="ECO:0000313" key="6">
    <source>
        <dbReference type="Proteomes" id="UP000245263"/>
    </source>
</evidence>
<dbReference type="Pfam" id="PF12833">
    <property type="entry name" value="HTH_18"/>
    <property type="match status" value="1"/>
</dbReference>
<evidence type="ECO:0000313" key="5">
    <source>
        <dbReference type="EMBL" id="BDA78015.1"/>
    </source>
</evidence>
<keyword evidence="6" id="KW-1185">Reference proteome</keyword>
<dbReference type="Gene3D" id="1.10.10.60">
    <property type="entry name" value="Homeodomain-like"/>
    <property type="match status" value="1"/>
</dbReference>
<evidence type="ECO:0000256" key="2">
    <source>
        <dbReference type="ARBA" id="ARBA00023125"/>
    </source>
</evidence>
<dbReference type="PANTHER" id="PTHR46796">
    <property type="entry name" value="HTH-TYPE TRANSCRIPTIONAL ACTIVATOR RHAS-RELATED"/>
    <property type="match status" value="1"/>
</dbReference>
<evidence type="ECO:0000259" key="4">
    <source>
        <dbReference type="PROSITE" id="PS01124"/>
    </source>
</evidence>
<organism evidence="5 6">
    <name type="scientific">Leptospira kobayashii</name>
    <dbReference type="NCBI Taxonomy" id="1917830"/>
    <lineage>
        <taxon>Bacteria</taxon>
        <taxon>Pseudomonadati</taxon>
        <taxon>Spirochaetota</taxon>
        <taxon>Spirochaetia</taxon>
        <taxon>Leptospirales</taxon>
        <taxon>Leptospiraceae</taxon>
        <taxon>Leptospira</taxon>
    </lineage>
</organism>
<dbReference type="EMBL" id="AP025028">
    <property type="protein sequence ID" value="BDA78015.1"/>
    <property type="molecule type" value="Genomic_DNA"/>
</dbReference>
<dbReference type="RefSeq" id="WP_109018613.1">
    <property type="nucleotide sequence ID" value="NZ_AP025028.1"/>
</dbReference>
<keyword evidence="2" id="KW-0238">DNA-binding</keyword>
<name>A0ABM7UH76_9LEPT</name>
<sequence>MTRFFAPSEKLSSYVKEYWVWESVNTKDLPWILPSYEPELVFHLGVPPKVCFDESPQIQLTNVHWVGPQTRRWKLESDFPVQVVSVRFLPGAIYECYSIKGNELTDSFFSAEKYFRGTDINSFRNDLSVTDAANIADVLNLFLTENLQNKEDIPPYIRFALIRLMKEPEKITDLANGLQISRKQLDRKFKEVYGLSPKDFRKIHRLLSMIRNPIHYKSRNEHSKLTELAHHFDYSDQSHLIHDFKNISGVLPKEWFDLYEKMSHFYNSDP</sequence>
<dbReference type="InterPro" id="IPR018060">
    <property type="entry name" value="HTH_AraC"/>
</dbReference>